<keyword evidence="7" id="KW-0533">Nickel</keyword>
<feature type="transmembrane region" description="Helical" evidence="14">
    <location>
        <begin position="206"/>
        <end position="228"/>
    </location>
</feature>
<proteinExistence type="inferred from homology"/>
<feature type="transmembrane region" description="Helical" evidence="14">
    <location>
        <begin position="234"/>
        <end position="259"/>
    </location>
</feature>
<geneLocation type="plasmid" evidence="15 16">
    <name>pGABEKP28_2</name>
</geneLocation>
<dbReference type="InterPro" id="IPR011541">
    <property type="entry name" value="Ni/Co_transpt_high_affinity"/>
</dbReference>
<reference evidence="15 16" key="1">
    <citation type="journal article" date="2022" name="J Glob Antimicrob Resist">
        <title>First complete genome of a multidrug resistant strain of the novel human pathogen Kalamiella piersonii (GABEKP28) identified in human saliva.</title>
        <authorList>
            <person name="McDonagh F."/>
            <person name="Singh N.K."/>
            <person name="Venkateswaran K."/>
            <person name="Lonappan A.M."/>
            <person name="Hallahan B."/>
            <person name="Tuohy A."/>
            <person name="Burke L."/>
            <person name="Kovarova A."/>
            <person name="Miliotis G."/>
        </authorList>
    </citation>
    <scope>NUCLEOTIDE SEQUENCE [LARGE SCALE GENOMIC DNA]</scope>
    <source>
        <strain evidence="15 16">GABEKP28</strain>
    </source>
</reference>
<dbReference type="KEGG" id="kpie:N5580_20820"/>
<feature type="transmembrane region" description="Helical" evidence="14">
    <location>
        <begin position="148"/>
        <end position="166"/>
    </location>
</feature>
<feature type="transmembrane region" description="Helical" evidence="14">
    <location>
        <begin position="12"/>
        <end position="30"/>
    </location>
</feature>
<dbReference type="GO" id="GO:0005886">
    <property type="term" value="C:plasma membrane"/>
    <property type="evidence" value="ECO:0007669"/>
    <property type="project" value="UniProtKB-SubCell"/>
</dbReference>
<keyword evidence="6" id="KW-1003">Cell membrane</keyword>
<evidence type="ECO:0000313" key="15">
    <source>
        <dbReference type="EMBL" id="WBG93405.1"/>
    </source>
</evidence>
<evidence type="ECO:0000256" key="3">
    <source>
        <dbReference type="ARBA" id="ARBA00010428"/>
    </source>
</evidence>
<evidence type="ECO:0000256" key="9">
    <source>
        <dbReference type="ARBA" id="ARBA00022989"/>
    </source>
</evidence>
<feature type="transmembrane region" description="Helical" evidence="14">
    <location>
        <begin position="280"/>
        <end position="305"/>
    </location>
</feature>
<gene>
    <name evidence="15" type="ORF">N5580_20820</name>
</gene>
<evidence type="ECO:0000256" key="4">
    <source>
        <dbReference type="ARBA" id="ARBA00022426"/>
    </source>
</evidence>
<dbReference type="PANTHER" id="PTHR40659:SF1">
    <property type="entry name" value="NICKEL_COBALT EFFLUX SYSTEM RCNA"/>
    <property type="match status" value="1"/>
</dbReference>
<evidence type="ECO:0000256" key="6">
    <source>
        <dbReference type="ARBA" id="ARBA00022475"/>
    </source>
</evidence>
<dbReference type="InterPro" id="IPR051224">
    <property type="entry name" value="NiCoT_RcnA"/>
</dbReference>
<dbReference type="GO" id="GO:0032025">
    <property type="term" value="P:response to cobalt ion"/>
    <property type="evidence" value="ECO:0007669"/>
    <property type="project" value="TreeGrafter"/>
</dbReference>
<keyword evidence="9 14" id="KW-1133">Transmembrane helix</keyword>
<dbReference type="GO" id="GO:0010045">
    <property type="term" value="P:response to nickel cation"/>
    <property type="evidence" value="ECO:0007669"/>
    <property type="project" value="TreeGrafter"/>
</dbReference>
<keyword evidence="13" id="KW-0170">Cobalt</keyword>
<comment type="similarity">
    <text evidence="3">Belongs to the NiCoT transporter (TC 2.A.52) family. RcnA subfamily.</text>
</comment>
<keyword evidence="8 14" id="KW-0812">Transmembrane</keyword>
<comment type="function">
    <text evidence="1">Efflux system for nickel and cobalt.</text>
</comment>
<keyword evidence="12 14" id="KW-0472">Membrane</keyword>
<evidence type="ECO:0000256" key="8">
    <source>
        <dbReference type="ARBA" id="ARBA00022692"/>
    </source>
</evidence>
<evidence type="ECO:0000256" key="10">
    <source>
        <dbReference type="ARBA" id="ARBA00023065"/>
    </source>
</evidence>
<evidence type="ECO:0000256" key="5">
    <source>
        <dbReference type="ARBA" id="ARBA00022448"/>
    </source>
</evidence>
<keyword evidence="15" id="KW-0614">Plasmid</keyword>
<dbReference type="GO" id="GO:0046583">
    <property type="term" value="F:monoatomic cation efflux transmembrane transporter activity"/>
    <property type="evidence" value="ECO:0007669"/>
    <property type="project" value="TreeGrafter"/>
</dbReference>
<keyword evidence="11" id="KW-0921">Nickel transport</keyword>
<name>A0AAJ5QQZ5_9GAMM</name>
<sequence>MKKYDLNSVSTLTLLGFGGLASLALLYLFARHWADFVQYCFSVQVSLHRYLVQYLLLQRDRHIKGGMMLIAGSFIYGFLHSVGPGHGKFVITTWLATHRAQLRASRLITLLGSLMQGIVAILFVVILAVSLNLSLGDLSLSRYWMEKASALLIAGFGLVMLCRAAGIRPLSLLPVSASRHQHNGACGCGHKHQPAPDELTGGWRNAAWVIGTIGIRPCSGALMILVFANAVGMFSWGVAAVTAMSLGTAASIMILATFVHHFREWMINVKLPGVARYSATFVRLVLAAGGVALILFAAVMFSTIIPVSTNGDFIAAGC</sequence>
<dbReference type="Pfam" id="PF03824">
    <property type="entry name" value="NicO"/>
    <property type="match status" value="1"/>
</dbReference>
<keyword evidence="16" id="KW-1185">Reference proteome</keyword>
<comment type="subcellular location">
    <subcellularLocation>
        <location evidence="2 14">Cell membrane</location>
        <topology evidence="2 14">Multi-pass membrane protein</topology>
    </subcellularLocation>
</comment>
<accession>A0AAJ5QQZ5</accession>
<evidence type="ECO:0000313" key="16">
    <source>
        <dbReference type="Proteomes" id="UP001211544"/>
    </source>
</evidence>
<dbReference type="GO" id="GO:0006824">
    <property type="term" value="P:cobalt ion transport"/>
    <property type="evidence" value="ECO:0007669"/>
    <property type="project" value="UniProtKB-KW"/>
</dbReference>
<dbReference type="AlphaFoldDB" id="A0AAJ5QQZ5"/>
<evidence type="ECO:0000256" key="2">
    <source>
        <dbReference type="ARBA" id="ARBA00004651"/>
    </source>
</evidence>
<dbReference type="PANTHER" id="PTHR40659">
    <property type="entry name" value="NICKEL/COBALT EFFLUX SYSTEM RCNA"/>
    <property type="match status" value="1"/>
</dbReference>
<keyword evidence="4" id="KW-0171">Cobalt transport</keyword>
<evidence type="ECO:0000256" key="13">
    <source>
        <dbReference type="ARBA" id="ARBA00023285"/>
    </source>
</evidence>
<evidence type="ECO:0000256" key="7">
    <source>
        <dbReference type="ARBA" id="ARBA00022596"/>
    </source>
</evidence>
<evidence type="ECO:0000256" key="1">
    <source>
        <dbReference type="ARBA" id="ARBA00002510"/>
    </source>
</evidence>
<organism evidence="15 16">
    <name type="scientific">Pantoea piersonii</name>
    <dbReference type="NCBI Taxonomy" id="2364647"/>
    <lineage>
        <taxon>Bacteria</taxon>
        <taxon>Pseudomonadati</taxon>
        <taxon>Pseudomonadota</taxon>
        <taxon>Gammaproteobacteria</taxon>
        <taxon>Enterobacterales</taxon>
        <taxon>Erwiniaceae</taxon>
        <taxon>Pantoea</taxon>
    </lineage>
</organism>
<dbReference type="EMBL" id="CP104760">
    <property type="protein sequence ID" value="WBG93405.1"/>
    <property type="molecule type" value="Genomic_DNA"/>
</dbReference>
<keyword evidence="5 14" id="KW-0813">Transport</keyword>
<evidence type="ECO:0000256" key="12">
    <source>
        <dbReference type="ARBA" id="ARBA00023136"/>
    </source>
</evidence>
<protein>
    <recommendedName>
        <fullName evidence="14">Nickel/cobalt efflux system</fullName>
    </recommendedName>
</protein>
<feature type="transmembrane region" description="Helical" evidence="14">
    <location>
        <begin position="107"/>
        <end position="128"/>
    </location>
</feature>
<dbReference type="Proteomes" id="UP001211544">
    <property type="component" value="Plasmid pGABEKP28_2"/>
</dbReference>
<evidence type="ECO:0000256" key="11">
    <source>
        <dbReference type="ARBA" id="ARBA00023112"/>
    </source>
</evidence>
<evidence type="ECO:0000256" key="14">
    <source>
        <dbReference type="RuleBase" id="RU362101"/>
    </source>
</evidence>
<dbReference type="GO" id="GO:0015099">
    <property type="term" value="F:nickel cation transmembrane transporter activity"/>
    <property type="evidence" value="ECO:0007669"/>
    <property type="project" value="UniProtKB-UniRule"/>
</dbReference>
<dbReference type="RefSeq" id="WP_269950691.1">
    <property type="nucleotide sequence ID" value="NZ_CP104760.1"/>
</dbReference>
<keyword evidence="10" id="KW-0406">Ion transport</keyword>